<dbReference type="InterPro" id="IPR011604">
    <property type="entry name" value="PDDEXK-like_dom_sf"/>
</dbReference>
<dbReference type="Gene3D" id="3.90.320.10">
    <property type="match status" value="1"/>
</dbReference>
<dbReference type="EMBL" id="CAFBLU010000029">
    <property type="protein sequence ID" value="CAB4880325.1"/>
    <property type="molecule type" value="Genomic_DNA"/>
</dbReference>
<name>A0A6J7EGE7_9ZZZZ</name>
<evidence type="ECO:0000259" key="2">
    <source>
        <dbReference type="Pfam" id="PF21445"/>
    </source>
</evidence>
<evidence type="ECO:0000313" key="3">
    <source>
        <dbReference type="EMBL" id="CAB4880325.1"/>
    </source>
</evidence>
<dbReference type="AlphaFoldDB" id="A0A6J7EGE7"/>
<sequence length="985" mass="105446">MPLELVTGPANASKAGVVLSRFRAEAEAGSAPVLVVPTGADRETYENELLDDGALIGGRVVTWERFVRDLARRGGVKGRLIGPLRRRLIVREVVEAGLANNSLGGITDSARAPGFPIALERLVVEHSRGLVVDDLLEEMMAESSSSRASATMSLVRAYFARLTEAEITDRDLQARRSLDALRASPEIGGAEPVLFYGFSDLTAVQVETIKALAKGTEVMVSLPTETQRRVGVAQTAALRLKAGGQEGLEVRETVLEADPDAGGVLGQLADKLFSNSAGSVVTDDGTSVRMLTGSGARATAELAAGAVLDLIQAGTAPEAIAVVRPHADGDALLESILNLSGVDVARPESAPLGATTLGRGLIGLCRASFQADLATLEDGLAWVRVVAGAERALIVDRIEADLRRKGVHAAEEVLRSWDAKVGGQLATSQRLARHASKKDLADALATAADELLRAGPVSPGERLKRDTLFDAAVVSTVAKSALDLAELFDREHPQTMIEELGALEVDIDTGSARTGAVLFTDPSSIRGRRVDAVVVYGLEHGLFPAASGHDPFLGDTPADCLGEARLPADQQTDIRYSSSAARQEAGEKERFIACFARARECVVLVRRLRDDAGAQVASSAYQDELLRLLGYDLEAFSDRKPDRSAGTVEPLGDTEGGRLKLRLLANQAGGSRVRDLPATLGAAAREQIGSDYEKVVSPSRLEAYCDCPLKWLGQNVLGPKEMEPEGEPTFRGTAVHIALQKAVEVAINEGDGRIEPSVMDAAKKAITEAIAEIGKEAADTLAARVALQRAETLSLQWLELECAREWPAKAIEVEFEFGCEADETKGREARDPLDLGDGITLRGTVDRIDVVERDGERQILVRDYKSGKTIWAQEKWESDRRLQAPIYLLAAIQLLGGKPAAALYESIKDRKMRGAIVEGVPGASDLNDRGKDAVSEDELQALIDSARKRARDAVMGIRDGLLHSDPAHCSYDGGCSYEWLCRTMR</sequence>
<feature type="domain" description="PD-(D/E)XK endonuclease-like" evidence="1">
    <location>
        <begin position="696"/>
        <end position="982"/>
    </location>
</feature>
<accession>A0A6J7EGE7</accession>
<dbReference type="InterPro" id="IPR049035">
    <property type="entry name" value="ADDB_N"/>
</dbReference>
<gene>
    <name evidence="3" type="ORF">UFOPK3444_01352</name>
</gene>
<dbReference type="Gene3D" id="3.40.50.300">
    <property type="entry name" value="P-loop containing nucleotide triphosphate hydrolases"/>
    <property type="match status" value="1"/>
</dbReference>
<dbReference type="Pfam" id="PF12705">
    <property type="entry name" value="PDDEXK_1"/>
    <property type="match status" value="1"/>
</dbReference>
<reference evidence="3" key="1">
    <citation type="submission" date="2020-05" db="EMBL/GenBank/DDBJ databases">
        <authorList>
            <person name="Chiriac C."/>
            <person name="Salcher M."/>
            <person name="Ghai R."/>
            <person name="Kavagutti S V."/>
        </authorList>
    </citation>
    <scope>NUCLEOTIDE SEQUENCE</scope>
</reference>
<proteinExistence type="predicted"/>
<dbReference type="InterPro" id="IPR027417">
    <property type="entry name" value="P-loop_NTPase"/>
</dbReference>
<protein>
    <submittedName>
        <fullName evidence="3">Unannotated protein</fullName>
    </submittedName>
</protein>
<dbReference type="Pfam" id="PF21445">
    <property type="entry name" value="ADDB_N"/>
    <property type="match status" value="1"/>
</dbReference>
<feature type="domain" description="ATP-dependent helicase/deoxyribonuclease subunit B N-terminal" evidence="2">
    <location>
        <begin position="6"/>
        <end position="228"/>
    </location>
</feature>
<dbReference type="SUPFAM" id="SSF52540">
    <property type="entry name" value="P-loop containing nucleoside triphosphate hydrolases"/>
    <property type="match status" value="1"/>
</dbReference>
<dbReference type="InterPro" id="IPR038726">
    <property type="entry name" value="PDDEXK_AddAB-type"/>
</dbReference>
<evidence type="ECO:0000259" key="1">
    <source>
        <dbReference type="Pfam" id="PF12705"/>
    </source>
</evidence>
<organism evidence="3">
    <name type="scientific">freshwater metagenome</name>
    <dbReference type="NCBI Taxonomy" id="449393"/>
    <lineage>
        <taxon>unclassified sequences</taxon>
        <taxon>metagenomes</taxon>
        <taxon>ecological metagenomes</taxon>
    </lineage>
</organism>